<dbReference type="RefSeq" id="WP_349640597.1">
    <property type="nucleotide sequence ID" value="NZ_CP090958.1"/>
</dbReference>
<proteinExistence type="predicted"/>
<evidence type="ECO:0000256" key="2">
    <source>
        <dbReference type="SAM" id="Phobius"/>
    </source>
</evidence>
<dbReference type="InterPro" id="IPR019051">
    <property type="entry name" value="Trp_biosyn_TM_oprn/chp"/>
</dbReference>
<reference evidence="3 4" key="1">
    <citation type="submission" date="2023-05" db="EMBL/GenBank/DDBJ databases">
        <title>Lithophilousrod everest ZFBP1038 complete genpme.</title>
        <authorList>
            <person name="Tian M."/>
        </authorList>
    </citation>
    <scope>NUCLEOTIDE SEQUENCE [LARGE SCALE GENOMIC DNA]</scope>
    <source>
        <strain evidence="3 4">ZFBP1038</strain>
    </source>
</reference>
<evidence type="ECO:0000256" key="1">
    <source>
        <dbReference type="SAM" id="MobiDB-lite"/>
    </source>
</evidence>
<dbReference type="EMBL" id="CP090958">
    <property type="protein sequence ID" value="WGW13774.1"/>
    <property type="molecule type" value="Genomic_DNA"/>
</dbReference>
<keyword evidence="2" id="KW-0472">Membrane</keyword>
<name>A0ABY8QXM6_9MICO</name>
<keyword evidence="2" id="KW-1133">Transmembrane helix</keyword>
<sequence length="203" mass="20821">MSRASGAGRSGGQRFGKGAWVLILIVLAGAMFLTATREWLLTELASPAGGTQQIIVAGSEASEVLLAVSLAGVAAALFLSIARRIGRVVGFVILFGIGAAWLASTVSVIVDPGRASVPAVRAATGLEVVADQVSLSAWPYVALVVGALFLIGTVTAAVMSRGWDTSSRFERAQTRPPADADAADDGLDPANSWDAQTRGEDPS</sequence>
<organism evidence="3 4">
    <name type="scientific">Saxibacter everestensis</name>
    <dbReference type="NCBI Taxonomy" id="2909229"/>
    <lineage>
        <taxon>Bacteria</taxon>
        <taxon>Bacillati</taxon>
        <taxon>Actinomycetota</taxon>
        <taxon>Actinomycetes</taxon>
        <taxon>Micrococcales</taxon>
        <taxon>Brevibacteriaceae</taxon>
        <taxon>Saxibacter</taxon>
    </lineage>
</organism>
<feature type="transmembrane region" description="Helical" evidence="2">
    <location>
        <begin position="137"/>
        <end position="159"/>
    </location>
</feature>
<feature type="transmembrane region" description="Helical" evidence="2">
    <location>
        <begin position="88"/>
        <end position="110"/>
    </location>
</feature>
<feature type="transmembrane region" description="Helical" evidence="2">
    <location>
        <begin position="20"/>
        <end position="41"/>
    </location>
</feature>
<keyword evidence="4" id="KW-1185">Reference proteome</keyword>
<dbReference type="Pfam" id="PF09534">
    <property type="entry name" value="Trp_oprn_chp"/>
    <property type="match status" value="1"/>
</dbReference>
<evidence type="ECO:0000313" key="3">
    <source>
        <dbReference type="EMBL" id="WGW13774.1"/>
    </source>
</evidence>
<feature type="region of interest" description="Disordered" evidence="1">
    <location>
        <begin position="168"/>
        <end position="203"/>
    </location>
</feature>
<protein>
    <submittedName>
        <fullName evidence="3">Trp biosynthesis-associated membrane protein</fullName>
    </submittedName>
</protein>
<accession>A0ABY8QXM6</accession>
<dbReference type="Proteomes" id="UP001209083">
    <property type="component" value="Chromosome"/>
</dbReference>
<evidence type="ECO:0000313" key="4">
    <source>
        <dbReference type="Proteomes" id="UP001209083"/>
    </source>
</evidence>
<keyword evidence="2" id="KW-0812">Transmembrane</keyword>
<feature type="transmembrane region" description="Helical" evidence="2">
    <location>
        <begin position="61"/>
        <end position="81"/>
    </location>
</feature>
<gene>
    <name evidence="3" type="ORF">LWF01_08530</name>
</gene>